<evidence type="ECO:0000256" key="2">
    <source>
        <dbReference type="ARBA" id="ARBA00004370"/>
    </source>
</evidence>
<dbReference type="InterPro" id="IPR005467">
    <property type="entry name" value="His_kinase_dom"/>
</dbReference>
<keyword evidence="8" id="KW-0902">Two-component regulatory system</keyword>
<proteinExistence type="predicted"/>
<dbReference type="STRING" id="45496.SAMN04488079_106175"/>
<evidence type="ECO:0000259" key="11">
    <source>
        <dbReference type="PROSITE" id="PS50109"/>
    </source>
</evidence>
<dbReference type="GO" id="GO:0005524">
    <property type="term" value="F:ATP binding"/>
    <property type="evidence" value="ECO:0007669"/>
    <property type="project" value="UniProtKB-KW"/>
</dbReference>
<evidence type="ECO:0000259" key="13">
    <source>
        <dbReference type="PROSITE" id="PS50113"/>
    </source>
</evidence>
<dbReference type="InterPro" id="IPR036097">
    <property type="entry name" value="HisK_dim/P_sf"/>
</dbReference>
<evidence type="ECO:0000256" key="1">
    <source>
        <dbReference type="ARBA" id="ARBA00000085"/>
    </source>
</evidence>
<dbReference type="FunFam" id="1.10.287.130:FF:000038">
    <property type="entry name" value="Sensory transduction histidine kinase"/>
    <property type="match status" value="1"/>
</dbReference>
<dbReference type="InterPro" id="IPR000014">
    <property type="entry name" value="PAS"/>
</dbReference>
<keyword evidence="9 10" id="KW-0472">Membrane</keyword>
<evidence type="ECO:0000256" key="7">
    <source>
        <dbReference type="ARBA" id="ARBA00022840"/>
    </source>
</evidence>
<dbReference type="EC" id="2.7.13.3" evidence="3"/>
<dbReference type="InterPro" id="IPR036890">
    <property type="entry name" value="HATPase_C_sf"/>
</dbReference>
<dbReference type="Pfam" id="PF00989">
    <property type="entry name" value="PAS"/>
    <property type="match status" value="1"/>
</dbReference>
<dbReference type="PROSITE" id="PS50109">
    <property type="entry name" value="HIS_KIN"/>
    <property type="match status" value="1"/>
</dbReference>
<evidence type="ECO:0000259" key="12">
    <source>
        <dbReference type="PROSITE" id="PS50112"/>
    </source>
</evidence>
<dbReference type="InterPro" id="IPR000700">
    <property type="entry name" value="PAS-assoc_C"/>
</dbReference>
<keyword evidence="6" id="KW-0418">Kinase</keyword>
<keyword evidence="10" id="KW-0812">Transmembrane</keyword>
<comment type="catalytic activity">
    <reaction evidence="1">
        <text>ATP + protein L-histidine = ADP + protein N-phospho-L-histidine.</text>
        <dbReference type="EC" id="2.7.13.3"/>
    </reaction>
</comment>
<dbReference type="SMART" id="SM00086">
    <property type="entry name" value="PAC"/>
    <property type="match status" value="1"/>
</dbReference>
<sequence>MGIVTETEVSEVYKLYRSLLFSVIVSIVFIIFMTAFGTYFYRRSTQQRIVSLQQRDAIIKQTDDGFVTIDDRGKITMVNPAISLLFGYREAELIGQPVSILIDEDQRHKHDNYLKQADIHEPKIVHRTRSLSATRKDGSQFPIELNISPMLFGHRKFYIGVIRDISERYQYQQELIRAMKQAEHANQAKSEFLAKMSHELRTPLNAIIGFSQLLLMDKLNDDQRESVSMIESSGNHLLSLINEVLDLSRIESGHMSVSVEDVELKPLIDHILPFIHTQLKALNLSITESYPRQVPSLFVRADHIKLKQVLLNLIIQCGKIQ</sequence>
<feature type="domain" description="PAS" evidence="12">
    <location>
        <begin position="51"/>
        <end position="117"/>
    </location>
</feature>
<organism evidence="14 15">
    <name type="scientific">Methylophaga sulfidovorans</name>
    <dbReference type="NCBI Taxonomy" id="45496"/>
    <lineage>
        <taxon>Bacteria</taxon>
        <taxon>Pseudomonadati</taxon>
        <taxon>Pseudomonadota</taxon>
        <taxon>Gammaproteobacteria</taxon>
        <taxon>Thiotrichales</taxon>
        <taxon>Piscirickettsiaceae</taxon>
        <taxon>Methylophaga</taxon>
    </lineage>
</organism>
<keyword evidence="4" id="KW-0808">Transferase</keyword>
<feature type="transmembrane region" description="Helical" evidence="10">
    <location>
        <begin position="20"/>
        <end position="41"/>
    </location>
</feature>
<dbReference type="SUPFAM" id="SSF47384">
    <property type="entry name" value="Homodimeric domain of signal transducing histidine kinase"/>
    <property type="match status" value="1"/>
</dbReference>
<dbReference type="GO" id="GO:0016020">
    <property type="term" value="C:membrane"/>
    <property type="evidence" value="ECO:0007669"/>
    <property type="project" value="UniProtKB-SubCell"/>
</dbReference>
<evidence type="ECO:0000256" key="10">
    <source>
        <dbReference type="SAM" id="Phobius"/>
    </source>
</evidence>
<dbReference type="GO" id="GO:0006355">
    <property type="term" value="P:regulation of DNA-templated transcription"/>
    <property type="evidence" value="ECO:0007669"/>
    <property type="project" value="InterPro"/>
</dbReference>
<dbReference type="CDD" id="cd00082">
    <property type="entry name" value="HisKA"/>
    <property type="match status" value="1"/>
</dbReference>
<reference evidence="15" key="1">
    <citation type="submission" date="2016-10" db="EMBL/GenBank/DDBJ databases">
        <authorList>
            <person name="Varghese N."/>
            <person name="Submissions S."/>
        </authorList>
    </citation>
    <scope>NUCLEOTIDE SEQUENCE [LARGE SCALE GENOMIC DNA]</scope>
    <source>
        <strain evidence="15">DSM 11578</strain>
    </source>
</reference>
<evidence type="ECO:0000256" key="5">
    <source>
        <dbReference type="ARBA" id="ARBA00022741"/>
    </source>
</evidence>
<accession>A0A1I3XNL9</accession>
<comment type="subcellular location">
    <subcellularLocation>
        <location evidence="2">Membrane</location>
    </subcellularLocation>
</comment>
<dbReference type="SUPFAM" id="SSF55874">
    <property type="entry name" value="ATPase domain of HSP90 chaperone/DNA topoisomerase II/histidine kinase"/>
    <property type="match status" value="1"/>
</dbReference>
<evidence type="ECO:0000313" key="15">
    <source>
        <dbReference type="Proteomes" id="UP000198924"/>
    </source>
</evidence>
<dbReference type="InterPro" id="IPR001610">
    <property type="entry name" value="PAC"/>
</dbReference>
<dbReference type="InterPro" id="IPR003661">
    <property type="entry name" value="HisK_dim/P_dom"/>
</dbReference>
<feature type="domain" description="PAC" evidence="13">
    <location>
        <begin position="127"/>
        <end position="177"/>
    </location>
</feature>
<evidence type="ECO:0000313" key="14">
    <source>
        <dbReference type="EMBL" id="SFK21217.1"/>
    </source>
</evidence>
<dbReference type="AlphaFoldDB" id="A0A1I3XNL9"/>
<dbReference type="SMART" id="SM00091">
    <property type="entry name" value="PAS"/>
    <property type="match status" value="1"/>
</dbReference>
<evidence type="ECO:0000256" key="3">
    <source>
        <dbReference type="ARBA" id="ARBA00012438"/>
    </source>
</evidence>
<evidence type="ECO:0000256" key="4">
    <source>
        <dbReference type="ARBA" id="ARBA00022679"/>
    </source>
</evidence>
<dbReference type="InterPro" id="IPR035965">
    <property type="entry name" value="PAS-like_dom_sf"/>
</dbReference>
<protein>
    <recommendedName>
        <fullName evidence="3">histidine kinase</fullName>
        <ecNumber evidence="3">2.7.13.3</ecNumber>
    </recommendedName>
</protein>
<feature type="domain" description="Histidine kinase" evidence="11">
    <location>
        <begin position="195"/>
        <end position="321"/>
    </location>
</feature>
<dbReference type="Gene3D" id="1.10.287.130">
    <property type="match status" value="1"/>
</dbReference>
<dbReference type="Pfam" id="PF00512">
    <property type="entry name" value="HisKA"/>
    <property type="match status" value="1"/>
</dbReference>
<dbReference type="GO" id="GO:0000155">
    <property type="term" value="F:phosphorelay sensor kinase activity"/>
    <property type="evidence" value="ECO:0007669"/>
    <property type="project" value="InterPro"/>
</dbReference>
<gene>
    <name evidence="14" type="ORF">SAMN04488079_106175</name>
</gene>
<keyword evidence="15" id="KW-1185">Reference proteome</keyword>
<dbReference type="NCBIfam" id="TIGR00229">
    <property type="entry name" value="sensory_box"/>
    <property type="match status" value="1"/>
</dbReference>
<dbReference type="CDD" id="cd00130">
    <property type="entry name" value="PAS"/>
    <property type="match status" value="1"/>
</dbReference>
<dbReference type="SMART" id="SM00388">
    <property type="entry name" value="HisKA"/>
    <property type="match status" value="1"/>
</dbReference>
<dbReference type="PANTHER" id="PTHR43047">
    <property type="entry name" value="TWO-COMPONENT HISTIDINE PROTEIN KINASE"/>
    <property type="match status" value="1"/>
</dbReference>
<keyword evidence="10" id="KW-1133">Transmembrane helix</keyword>
<evidence type="ECO:0000256" key="6">
    <source>
        <dbReference type="ARBA" id="ARBA00022777"/>
    </source>
</evidence>
<dbReference type="PROSITE" id="PS50113">
    <property type="entry name" value="PAC"/>
    <property type="match status" value="1"/>
</dbReference>
<keyword evidence="5" id="KW-0547">Nucleotide-binding</keyword>
<evidence type="ECO:0000256" key="8">
    <source>
        <dbReference type="ARBA" id="ARBA00023012"/>
    </source>
</evidence>
<dbReference type="SUPFAM" id="SSF55785">
    <property type="entry name" value="PYP-like sensor domain (PAS domain)"/>
    <property type="match status" value="1"/>
</dbReference>
<dbReference type="Proteomes" id="UP000198924">
    <property type="component" value="Unassembled WGS sequence"/>
</dbReference>
<dbReference type="Gene3D" id="3.30.450.20">
    <property type="entry name" value="PAS domain"/>
    <property type="match status" value="1"/>
</dbReference>
<dbReference type="EMBL" id="FOSH01000006">
    <property type="protein sequence ID" value="SFK21217.1"/>
    <property type="molecule type" value="Genomic_DNA"/>
</dbReference>
<dbReference type="PROSITE" id="PS50112">
    <property type="entry name" value="PAS"/>
    <property type="match status" value="1"/>
</dbReference>
<name>A0A1I3XNL9_9GAMM</name>
<dbReference type="InterPro" id="IPR013767">
    <property type="entry name" value="PAS_fold"/>
</dbReference>
<evidence type="ECO:0000256" key="9">
    <source>
        <dbReference type="ARBA" id="ARBA00023136"/>
    </source>
</evidence>
<keyword evidence="7" id="KW-0067">ATP-binding</keyword>